<name>A0A917M8K2_9BACT</name>
<dbReference type="Pfam" id="PF17389">
    <property type="entry name" value="Bac_rhamnosid6H"/>
    <property type="match status" value="1"/>
</dbReference>
<gene>
    <name evidence="4" type="ORF">GCM10011585_30240</name>
</gene>
<keyword evidence="5" id="KW-1185">Reference proteome</keyword>
<dbReference type="InterPro" id="IPR008928">
    <property type="entry name" value="6-hairpin_glycosidase_sf"/>
</dbReference>
<evidence type="ECO:0000313" key="4">
    <source>
        <dbReference type="EMBL" id="GGG84434.1"/>
    </source>
</evidence>
<sequence length="848" mass="92710">MKKLVVLAVLLLVSVAGYTAWAQDLPLTQTLVPSTISPLDPTREMTAAPVLEGRIHKPLPEEYVWTAAEAKSDKLIYTFPAITEQTEPHYFRAHFQVMAVPKEATLYIAGPRSVSVWINGQLAEKVASDTSSPLGMHVFAMPVVKLLHTGANVIAIEAVRGRGVTGFANSALVRQQTFGQVLVAKIVPREPGVVAADLMHSGSDWKSSTVAESGWQSASFHDAAWKPVMSLGGIESNIELFQWNADAGLYDWPGYDGISPFLAHLPLHVDKVLASYAGRGSFEGLGNLTSDSGDVVVHLPAAQVTDANGPSLFLDFGRELTGRLEIVSDSNTPMKVTVQLGESESEALKVPYLGVNEMTIAPHGVGHSPKSAFRYAKVRFLAGAPELRIKSIHADHIYYPVKYEGSFESSDAMLNRIWETGAYTAHLCMQDGVWDASKRDRGRWMGDLDVSGQVIEDVFADKTLMEDTLDRLLGADPKQLVDQHVNGIPGYSSFWFTGVADFYRHTGDKAFLEREHDRMLQLLTLVDSEFDARGIYANKSNVWLYVDWSPDLNGDTPETRRATTLEFVRAYHAASYLLHEIGDETNAAKYAQRADTVKAAAEKYLTDAKTGTFGPRWQTNAAAVISGAAGPERYTAIWNDVLSQVGKDAGPGLGHGPIMSPYYGDYVLRAMAEMGHREDALQWMRQFWGGMLDEGATSFWEAYDVDWYKEDFHASLQADNRSGYFVSLAHGWSAGPTAWLTQQVLGVQPTGAGFETVNLRPDLLDLEWVKGTVPTPRGLITVDTKKANTGMTLVVDLPQGVVARLSVPVAKGTTSVRVNGEVEKGESVEGGMRCVVVLKQAGHYVVGE</sequence>
<dbReference type="PANTHER" id="PTHR34987">
    <property type="entry name" value="C, PUTATIVE (AFU_ORTHOLOGUE AFUA_3G02880)-RELATED"/>
    <property type="match status" value="1"/>
</dbReference>
<dbReference type="Gene3D" id="2.60.420.10">
    <property type="entry name" value="Maltose phosphorylase, domain 3"/>
    <property type="match status" value="1"/>
</dbReference>
<dbReference type="Gene3D" id="1.50.10.10">
    <property type="match status" value="1"/>
</dbReference>
<proteinExistence type="predicted"/>
<evidence type="ECO:0008006" key="6">
    <source>
        <dbReference type="Google" id="ProtNLM"/>
    </source>
</evidence>
<dbReference type="EMBL" id="BMGT01000003">
    <property type="protein sequence ID" value="GGG84434.1"/>
    <property type="molecule type" value="Genomic_DNA"/>
</dbReference>
<protein>
    <recommendedName>
        <fullName evidence="6">Alpha-L-rhamnosidase</fullName>
    </recommendedName>
</protein>
<dbReference type="Pfam" id="PF17390">
    <property type="entry name" value="Bac_rhamnosid_C"/>
    <property type="match status" value="1"/>
</dbReference>
<evidence type="ECO:0000259" key="2">
    <source>
        <dbReference type="Pfam" id="PF17389"/>
    </source>
</evidence>
<dbReference type="AlphaFoldDB" id="A0A917M8K2"/>
<dbReference type="Proteomes" id="UP000647241">
    <property type="component" value="Unassembled WGS sequence"/>
</dbReference>
<dbReference type="PANTHER" id="PTHR34987:SF4">
    <property type="entry name" value="ALPHA-L-RHAMNOSIDASE C-TERMINAL DOMAIN-CONTAINING PROTEIN"/>
    <property type="match status" value="1"/>
</dbReference>
<dbReference type="Gene3D" id="2.60.120.260">
    <property type="entry name" value="Galactose-binding domain-like"/>
    <property type="match status" value="2"/>
</dbReference>
<accession>A0A917M8K2</accession>
<comment type="caution">
    <text evidence="4">The sequence shown here is derived from an EMBL/GenBank/DDBJ whole genome shotgun (WGS) entry which is preliminary data.</text>
</comment>
<reference evidence="4" key="2">
    <citation type="submission" date="2020-09" db="EMBL/GenBank/DDBJ databases">
        <authorList>
            <person name="Sun Q."/>
            <person name="Zhou Y."/>
        </authorList>
    </citation>
    <scope>NUCLEOTIDE SEQUENCE</scope>
    <source>
        <strain evidence="4">CGMCC 1.12997</strain>
    </source>
</reference>
<dbReference type="InterPro" id="IPR035398">
    <property type="entry name" value="Bac_rhamnosid_C"/>
</dbReference>
<dbReference type="InterPro" id="IPR012341">
    <property type="entry name" value="6hp_glycosidase-like_sf"/>
</dbReference>
<feature type="domain" description="Alpha-L-rhamnosidase six-hairpin glycosidase" evidence="2">
    <location>
        <begin position="404"/>
        <end position="744"/>
    </location>
</feature>
<dbReference type="SUPFAM" id="SSF48208">
    <property type="entry name" value="Six-hairpin glycosidases"/>
    <property type="match status" value="1"/>
</dbReference>
<evidence type="ECO:0000256" key="1">
    <source>
        <dbReference type="SAM" id="SignalP"/>
    </source>
</evidence>
<feature type="chain" id="PRO_5037977270" description="Alpha-L-rhamnosidase" evidence="1">
    <location>
        <begin position="23"/>
        <end position="848"/>
    </location>
</feature>
<feature type="domain" description="Alpha-L-rhamnosidase C-terminal" evidence="3">
    <location>
        <begin position="746"/>
        <end position="818"/>
    </location>
</feature>
<evidence type="ECO:0000313" key="5">
    <source>
        <dbReference type="Proteomes" id="UP000647241"/>
    </source>
</evidence>
<dbReference type="GO" id="GO:0005975">
    <property type="term" value="P:carbohydrate metabolic process"/>
    <property type="evidence" value="ECO:0007669"/>
    <property type="project" value="InterPro"/>
</dbReference>
<organism evidence="4 5">
    <name type="scientific">Edaphobacter dinghuensis</name>
    <dbReference type="NCBI Taxonomy" id="1560005"/>
    <lineage>
        <taxon>Bacteria</taxon>
        <taxon>Pseudomonadati</taxon>
        <taxon>Acidobacteriota</taxon>
        <taxon>Terriglobia</taxon>
        <taxon>Terriglobales</taxon>
        <taxon>Acidobacteriaceae</taxon>
        <taxon>Edaphobacter</taxon>
    </lineage>
</organism>
<dbReference type="RefSeq" id="WP_188555004.1">
    <property type="nucleotide sequence ID" value="NZ_BMGT01000003.1"/>
</dbReference>
<dbReference type="InterPro" id="IPR035396">
    <property type="entry name" value="Bac_rhamnosid6H"/>
</dbReference>
<reference evidence="4" key="1">
    <citation type="journal article" date="2014" name="Int. J. Syst. Evol. Microbiol.">
        <title>Complete genome sequence of Corynebacterium casei LMG S-19264T (=DSM 44701T), isolated from a smear-ripened cheese.</title>
        <authorList>
            <consortium name="US DOE Joint Genome Institute (JGI-PGF)"/>
            <person name="Walter F."/>
            <person name="Albersmeier A."/>
            <person name="Kalinowski J."/>
            <person name="Ruckert C."/>
        </authorList>
    </citation>
    <scope>NUCLEOTIDE SEQUENCE</scope>
    <source>
        <strain evidence="4">CGMCC 1.12997</strain>
    </source>
</reference>
<feature type="signal peptide" evidence="1">
    <location>
        <begin position="1"/>
        <end position="22"/>
    </location>
</feature>
<keyword evidence="1" id="KW-0732">Signal</keyword>
<evidence type="ECO:0000259" key="3">
    <source>
        <dbReference type="Pfam" id="PF17390"/>
    </source>
</evidence>